<gene>
    <name evidence="1" type="ORF">JAAARDRAFT_143810</name>
</gene>
<dbReference type="HOGENOM" id="CLU_099691_1_0_1"/>
<feature type="non-terminal residue" evidence="1">
    <location>
        <position position="1"/>
    </location>
</feature>
<keyword evidence="2" id="KW-1185">Reference proteome</keyword>
<dbReference type="SUPFAM" id="SSF53098">
    <property type="entry name" value="Ribonuclease H-like"/>
    <property type="match status" value="1"/>
</dbReference>
<accession>A0A067PF78</accession>
<protein>
    <recommendedName>
        <fullName evidence="3">HAT C-terminal dimerisation domain-containing protein</fullName>
    </recommendedName>
</protein>
<sequence length="171" mass="19703">QIHRLAFAIVHSTTIALPAWRIACKTHGLRVRLIPRDVVTRWNSTHNMISFAVKRRLPIDAITADKSLKLRKFELDNDDWRILEDLVRTFKCATLFYSQDTVTTIANVIPSMDKIDELLHPNLPTRVYHPAIQVAMRLGKATMNRYYSKTDLSNIYRIAMGECRCSFQSAS</sequence>
<dbReference type="InterPro" id="IPR012337">
    <property type="entry name" value="RNaseH-like_sf"/>
</dbReference>
<dbReference type="OrthoDB" id="3252425at2759"/>
<dbReference type="AlphaFoldDB" id="A0A067PF78"/>
<dbReference type="Proteomes" id="UP000027265">
    <property type="component" value="Unassembled WGS sequence"/>
</dbReference>
<dbReference type="InParanoid" id="A0A067PF78"/>
<reference evidence="2" key="1">
    <citation type="journal article" date="2014" name="Proc. Natl. Acad. Sci. U.S.A.">
        <title>Extensive sampling of basidiomycete genomes demonstrates inadequacy of the white-rot/brown-rot paradigm for wood decay fungi.</title>
        <authorList>
            <person name="Riley R."/>
            <person name="Salamov A.A."/>
            <person name="Brown D.W."/>
            <person name="Nagy L.G."/>
            <person name="Floudas D."/>
            <person name="Held B.W."/>
            <person name="Levasseur A."/>
            <person name="Lombard V."/>
            <person name="Morin E."/>
            <person name="Otillar R."/>
            <person name="Lindquist E.A."/>
            <person name="Sun H."/>
            <person name="LaButti K.M."/>
            <person name="Schmutz J."/>
            <person name="Jabbour D."/>
            <person name="Luo H."/>
            <person name="Baker S.E."/>
            <person name="Pisabarro A.G."/>
            <person name="Walton J.D."/>
            <person name="Blanchette R.A."/>
            <person name="Henrissat B."/>
            <person name="Martin F."/>
            <person name="Cullen D."/>
            <person name="Hibbett D.S."/>
            <person name="Grigoriev I.V."/>
        </authorList>
    </citation>
    <scope>NUCLEOTIDE SEQUENCE [LARGE SCALE GENOMIC DNA]</scope>
    <source>
        <strain evidence="2">MUCL 33604</strain>
    </source>
</reference>
<evidence type="ECO:0000313" key="1">
    <source>
        <dbReference type="EMBL" id="KDQ49146.1"/>
    </source>
</evidence>
<name>A0A067PF78_9AGAM</name>
<evidence type="ECO:0008006" key="3">
    <source>
        <dbReference type="Google" id="ProtNLM"/>
    </source>
</evidence>
<proteinExistence type="predicted"/>
<organism evidence="1 2">
    <name type="scientific">Jaapia argillacea MUCL 33604</name>
    <dbReference type="NCBI Taxonomy" id="933084"/>
    <lineage>
        <taxon>Eukaryota</taxon>
        <taxon>Fungi</taxon>
        <taxon>Dikarya</taxon>
        <taxon>Basidiomycota</taxon>
        <taxon>Agaricomycotina</taxon>
        <taxon>Agaricomycetes</taxon>
        <taxon>Agaricomycetidae</taxon>
        <taxon>Jaapiales</taxon>
        <taxon>Jaapiaceae</taxon>
        <taxon>Jaapia</taxon>
    </lineage>
</organism>
<dbReference type="EMBL" id="KL197800">
    <property type="protein sequence ID" value="KDQ49146.1"/>
    <property type="molecule type" value="Genomic_DNA"/>
</dbReference>
<evidence type="ECO:0000313" key="2">
    <source>
        <dbReference type="Proteomes" id="UP000027265"/>
    </source>
</evidence>